<dbReference type="RefSeq" id="WP_147005672.1">
    <property type="nucleotide sequence ID" value="NZ_AP019846.1"/>
</dbReference>
<name>A0A510L7T0_9FUSO</name>
<dbReference type="KEGG" id="lhg:JMUB5056_1252"/>
<proteinExistence type="predicted"/>
<reference evidence="1 2" key="1">
    <citation type="submission" date="2019-07" db="EMBL/GenBank/DDBJ databases">
        <title>Complete Genome Sequence of Leptotrichia hongkongensis Strain JMUB5056.</title>
        <authorList>
            <person name="Watanabe S."/>
            <person name="Cui L."/>
        </authorList>
    </citation>
    <scope>NUCLEOTIDE SEQUENCE [LARGE SCALE GENOMIC DNA]</scope>
    <source>
        <strain evidence="1 2">JMUB5056</strain>
    </source>
</reference>
<evidence type="ECO:0000313" key="1">
    <source>
        <dbReference type="EMBL" id="BBM59667.1"/>
    </source>
</evidence>
<organism evidence="1 2">
    <name type="scientific">Leptotrichia hongkongensis</name>
    <dbReference type="NCBI Taxonomy" id="554406"/>
    <lineage>
        <taxon>Bacteria</taxon>
        <taxon>Fusobacteriati</taxon>
        <taxon>Fusobacteriota</taxon>
        <taxon>Fusobacteriia</taxon>
        <taxon>Fusobacteriales</taxon>
        <taxon>Leptotrichiaceae</taxon>
        <taxon>Leptotrichia</taxon>
    </lineage>
</organism>
<evidence type="ECO:0000313" key="2">
    <source>
        <dbReference type="Proteomes" id="UP000321561"/>
    </source>
</evidence>
<dbReference type="AlphaFoldDB" id="A0A510L7T0"/>
<accession>A0A510L7T0</accession>
<sequence length="153" mass="18444">MEKFIIKKIEADFDERWLRVKKIDDGKEFGIYFMEFSEDVFMMNNISMKRKVGDIIEGNLFISWITEFERTDEELMYVQKNEYSGIDAVVEITEVINEFTYYAKNSIVDRDIILDMEKDMDLKKGDRIYIEGSLQIELEEYKERLGLLEDWKR</sequence>
<dbReference type="Proteomes" id="UP000321561">
    <property type="component" value="Chromosome"/>
</dbReference>
<dbReference type="EMBL" id="AP019846">
    <property type="protein sequence ID" value="BBM59667.1"/>
    <property type="molecule type" value="Genomic_DNA"/>
</dbReference>
<gene>
    <name evidence="1" type="ORF">JMUB5056_1252</name>
</gene>
<dbReference type="OrthoDB" id="2058411at2"/>
<protein>
    <submittedName>
        <fullName evidence="1">Uncharacterized protein</fullName>
    </submittedName>
</protein>